<dbReference type="GO" id="GO:0004222">
    <property type="term" value="F:metalloendopeptidase activity"/>
    <property type="evidence" value="ECO:0007669"/>
    <property type="project" value="TreeGrafter"/>
</dbReference>
<proteinExistence type="predicted"/>
<organism evidence="2 3">
    <name type="scientific">Exiguobacterium aurantiacum</name>
    <dbReference type="NCBI Taxonomy" id="33987"/>
    <lineage>
        <taxon>Bacteria</taxon>
        <taxon>Bacillati</taxon>
        <taxon>Bacillota</taxon>
        <taxon>Bacilli</taxon>
        <taxon>Bacillales</taxon>
        <taxon>Bacillales Family XII. Incertae Sedis</taxon>
        <taxon>Exiguobacterium</taxon>
    </lineage>
</organism>
<dbReference type="Pfam" id="PF01551">
    <property type="entry name" value="Peptidase_M23"/>
    <property type="match status" value="1"/>
</dbReference>
<dbReference type="Pfam" id="PF08239">
    <property type="entry name" value="SH3_3"/>
    <property type="match status" value="1"/>
</dbReference>
<keyword evidence="2" id="KW-0378">Hydrolase</keyword>
<dbReference type="InterPro" id="IPR050570">
    <property type="entry name" value="Cell_wall_metabolism_enzyme"/>
</dbReference>
<feature type="domain" description="SH3b" evidence="1">
    <location>
        <begin position="46"/>
        <end position="108"/>
    </location>
</feature>
<dbReference type="InterPro" id="IPR016047">
    <property type="entry name" value="M23ase_b-sheet_dom"/>
</dbReference>
<accession>A0A377FQR6</accession>
<reference evidence="2 3" key="1">
    <citation type="submission" date="2018-06" db="EMBL/GenBank/DDBJ databases">
        <authorList>
            <consortium name="Pathogen Informatics"/>
            <person name="Doyle S."/>
        </authorList>
    </citation>
    <scope>NUCLEOTIDE SEQUENCE [LARGE SCALE GENOMIC DNA]</scope>
    <source>
        <strain evidence="2 3">NCTC13163</strain>
    </source>
</reference>
<gene>
    <name evidence="2" type="primary">nlpD_1</name>
    <name evidence="2" type="ORF">NCTC13163_00522</name>
</gene>
<dbReference type="InterPro" id="IPR003646">
    <property type="entry name" value="SH3-like_bac-type"/>
</dbReference>
<sequence length="253" mass="26988">MSHILIFHTEGISIKMKKKLMTILLSALLTIGLITPAPTPVEASTYYKAEVTVNSLNVRSGPGTTYAIVGSVKLGQTFSAQQTTGSWTKINFNGTSRYVSSAFIKPYASTTLQTTSRTKLLMPTKGTLTQKYGPASGVYGYTFHNGIDLAAAKGTPVIAASGGQVIVARNAGAYGNHIMITHQLNGQSYTTVYAHLDRLNVVQGQTVLRGANIGTVGNTGNSFGSHLHFEVHKSPYVYSSSAPASSLNPYNFF</sequence>
<dbReference type="PANTHER" id="PTHR21666">
    <property type="entry name" value="PEPTIDASE-RELATED"/>
    <property type="match status" value="1"/>
</dbReference>
<dbReference type="PANTHER" id="PTHR21666:SF270">
    <property type="entry name" value="MUREIN HYDROLASE ACTIVATOR ENVC"/>
    <property type="match status" value="1"/>
</dbReference>
<dbReference type="SUPFAM" id="SSF51261">
    <property type="entry name" value="Duplicated hybrid motif"/>
    <property type="match status" value="1"/>
</dbReference>
<evidence type="ECO:0000313" key="3">
    <source>
        <dbReference type="Proteomes" id="UP000254060"/>
    </source>
</evidence>
<dbReference type="EMBL" id="UGGP01000001">
    <property type="protein sequence ID" value="STO07177.1"/>
    <property type="molecule type" value="Genomic_DNA"/>
</dbReference>
<dbReference type="PROSITE" id="PS51781">
    <property type="entry name" value="SH3B"/>
    <property type="match status" value="1"/>
</dbReference>
<dbReference type="InterPro" id="IPR011055">
    <property type="entry name" value="Dup_hybrid_motif"/>
</dbReference>
<evidence type="ECO:0000313" key="2">
    <source>
        <dbReference type="EMBL" id="STO07177.1"/>
    </source>
</evidence>
<name>A0A377FQR6_9BACL</name>
<dbReference type="CDD" id="cd12797">
    <property type="entry name" value="M23_peptidase"/>
    <property type="match status" value="1"/>
</dbReference>
<dbReference type="AlphaFoldDB" id="A0A377FQR6"/>
<dbReference type="Gene3D" id="2.30.30.40">
    <property type="entry name" value="SH3 Domains"/>
    <property type="match status" value="1"/>
</dbReference>
<dbReference type="Gene3D" id="2.70.70.10">
    <property type="entry name" value="Glucose Permease (Domain IIA)"/>
    <property type="match status" value="1"/>
</dbReference>
<dbReference type="SMART" id="SM00287">
    <property type="entry name" value="SH3b"/>
    <property type="match status" value="1"/>
</dbReference>
<evidence type="ECO:0000259" key="1">
    <source>
        <dbReference type="PROSITE" id="PS51781"/>
    </source>
</evidence>
<dbReference type="Proteomes" id="UP000254060">
    <property type="component" value="Unassembled WGS sequence"/>
</dbReference>
<dbReference type="STRING" id="1397694.GCA_000702585_01038"/>
<protein>
    <submittedName>
        <fullName evidence="2">Murein hydrolase activator NlpD</fullName>
    </submittedName>
</protein>